<organism evidence="1 2">
    <name type="scientific">Vibrio ostreicida</name>
    <dbReference type="NCBI Taxonomy" id="526588"/>
    <lineage>
        <taxon>Bacteria</taxon>
        <taxon>Pseudomonadati</taxon>
        <taxon>Pseudomonadota</taxon>
        <taxon>Gammaproteobacteria</taxon>
        <taxon>Vibrionales</taxon>
        <taxon>Vibrionaceae</taxon>
        <taxon>Vibrio</taxon>
    </lineage>
</organism>
<comment type="caution">
    <text evidence="1">The sequence shown here is derived from an EMBL/GenBank/DDBJ whole genome shotgun (WGS) entry which is preliminary data.</text>
</comment>
<dbReference type="RefSeq" id="WP_076588815.1">
    <property type="nucleotide sequence ID" value="NZ_JABEYA020000005.1"/>
</dbReference>
<gene>
    <name evidence="1" type="ORF">QWZ16_18225</name>
</gene>
<dbReference type="Proteomes" id="UP001238540">
    <property type="component" value="Unassembled WGS sequence"/>
</dbReference>
<name>A0ABT8BYW5_9VIBR</name>
<evidence type="ECO:0000313" key="2">
    <source>
        <dbReference type="Proteomes" id="UP001238540"/>
    </source>
</evidence>
<dbReference type="EMBL" id="JAUFQC010000027">
    <property type="protein sequence ID" value="MDN3611539.1"/>
    <property type="molecule type" value="Genomic_DNA"/>
</dbReference>
<evidence type="ECO:0000313" key="1">
    <source>
        <dbReference type="EMBL" id="MDN3611539.1"/>
    </source>
</evidence>
<accession>A0ABT8BYW5</accession>
<reference evidence="2" key="1">
    <citation type="journal article" date="2019" name="Int. J. Syst. Evol. Microbiol.">
        <title>The Global Catalogue of Microorganisms (GCM) 10K type strain sequencing project: providing services to taxonomists for standard genome sequencing and annotation.</title>
        <authorList>
            <consortium name="The Broad Institute Genomics Platform"/>
            <consortium name="The Broad Institute Genome Sequencing Center for Infectious Disease"/>
            <person name="Wu L."/>
            <person name="Ma J."/>
        </authorList>
    </citation>
    <scope>NUCLEOTIDE SEQUENCE [LARGE SCALE GENOMIC DNA]</scope>
    <source>
        <strain evidence="2">CECT 7398</strain>
    </source>
</reference>
<protein>
    <submittedName>
        <fullName evidence="1">Uncharacterized protein</fullName>
    </submittedName>
</protein>
<proteinExistence type="predicted"/>
<sequence>MTKFQLGMSTLLDENAPEYLWIGQQLNQQIPKQDIATMINRCFGGNREIAEAMISVVEGRLSKFYLAEMLEKAPYSSLQ</sequence>
<keyword evidence="2" id="KW-1185">Reference proteome</keyword>